<dbReference type="GO" id="GO:0005829">
    <property type="term" value="C:cytosol"/>
    <property type="evidence" value="ECO:0007669"/>
    <property type="project" value="TreeGrafter"/>
</dbReference>
<dbReference type="GO" id="GO:0004345">
    <property type="term" value="F:glucose-6-phosphate dehydrogenase activity"/>
    <property type="evidence" value="ECO:0007669"/>
    <property type="project" value="UniProtKB-UniRule"/>
</dbReference>
<evidence type="ECO:0000256" key="4">
    <source>
        <dbReference type="ARBA" id="ARBA00022857"/>
    </source>
</evidence>
<dbReference type="PANTHER" id="PTHR23429">
    <property type="entry name" value="GLUCOSE-6-PHOSPHATE 1-DEHYDROGENASE G6PD"/>
    <property type="match status" value="1"/>
</dbReference>
<dbReference type="FunFam" id="3.30.360.10:FF:000011">
    <property type="entry name" value="Glucose-6-phosphate 1-dehydrogenase"/>
    <property type="match status" value="1"/>
</dbReference>
<dbReference type="PANTHER" id="PTHR23429:SF0">
    <property type="entry name" value="GLUCOSE-6-PHOSPHATE 1-DEHYDROGENASE"/>
    <property type="match status" value="1"/>
</dbReference>
<dbReference type="Gene3D" id="3.40.50.720">
    <property type="entry name" value="NAD(P)-binding Rossmann-like Domain"/>
    <property type="match status" value="1"/>
</dbReference>
<dbReference type="InterPro" id="IPR019796">
    <property type="entry name" value="G6P_DH_AS"/>
</dbReference>
<feature type="binding site" evidence="7">
    <location>
        <position position="335"/>
    </location>
    <ligand>
        <name>substrate</name>
    </ligand>
</feature>
<dbReference type="GO" id="GO:0050661">
    <property type="term" value="F:NADP binding"/>
    <property type="evidence" value="ECO:0007669"/>
    <property type="project" value="UniProtKB-UniRule"/>
</dbReference>
<dbReference type="PRINTS" id="PR00079">
    <property type="entry name" value="G6PDHDRGNASE"/>
</dbReference>
<accession>A0A3S3R8U9</accession>
<feature type="binding site" evidence="7">
    <location>
        <position position="143"/>
    </location>
    <ligand>
        <name>NADP(+)</name>
        <dbReference type="ChEBI" id="CHEBI:58349"/>
    </ligand>
</feature>
<feature type="active site" description="Proton acceptor" evidence="7">
    <location>
        <position position="235"/>
    </location>
</feature>
<sequence length="485" mass="55725">MEKRSCDFIIFGIMGDLAQRKLLPSLYQLEKAGMLNYDTRIIGVARHDLDQEAFQAEMRKKLEKFVEEPLDREAEAQLLARMHYVLINLDRPEQYNRLCQVTNQQCRVMVNYFSVAPSLFGDICTGLDHSGLITPETRVVLEKPIGRNLITSRQINDLVAKFFHENQVYRIDHYLGKETVMNLLALRFANSIFTTNWDHNTIDHVQITVAEQVGIEGRWGYFDKSGQLRDMVQNHLMQILTLVAMEPPVNLHDDSLRGEKLKVLKALRPITTKNIERRVVRGQYRSGFIRGKPVPGYLEEAGGNPISSTETFVAIRLDIDNWRWAGVPFYLRTGKAMATKRSEVVINYKQLPHNIFTDSYRCLPANKLVIRLQPDEGVEIEMLNKVPGIGDGIHLQRTMLDLSFSEAFKKERVAGAYERLILDVMQGSQALFIHRDEIEHSWTWIDSIQEAWEKSSEPPKQYPAGTWGPVASVALLARDGREWEE</sequence>
<feature type="binding site" evidence="7">
    <location>
        <position position="211"/>
    </location>
    <ligand>
        <name>substrate</name>
    </ligand>
</feature>
<feature type="binding site" evidence="7">
    <location>
        <position position="230"/>
    </location>
    <ligand>
        <name>substrate</name>
    </ligand>
</feature>
<feature type="binding site" evidence="7">
    <location>
        <position position="340"/>
    </location>
    <ligand>
        <name>substrate</name>
    </ligand>
</feature>
<comment type="caution">
    <text evidence="7">Lacks conserved residue(s) required for the propagation of feature annotation.</text>
</comment>
<keyword evidence="3 7" id="KW-0313">Glucose metabolism</keyword>
<dbReference type="InterPro" id="IPR022675">
    <property type="entry name" value="G6P_DH_C"/>
</dbReference>
<feature type="domain" description="Glucose-6-phosphate dehydrogenase NAD-binding" evidence="8">
    <location>
        <begin position="9"/>
        <end position="182"/>
    </location>
</feature>
<feature type="domain" description="Glucose-6-phosphate dehydrogenase C-terminal" evidence="9">
    <location>
        <begin position="184"/>
        <end position="484"/>
    </location>
</feature>
<evidence type="ECO:0000256" key="5">
    <source>
        <dbReference type="ARBA" id="ARBA00023002"/>
    </source>
</evidence>
<dbReference type="SUPFAM" id="SSF51735">
    <property type="entry name" value="NAD(P)-binding Rossmann-fold domains"/>
    <property type="match status" value="1"/>
</dbReference>
<keyword evidence="5 7" id="KW-0560">Oxidoreductase</keyword>
<dbReference type="UniPathway" id="UPA00115">
    <property type="reaction ID" value="UER00408"/>
</dbReference>
<dbReference type="AlphaFoldDB" id="A0A3S3R8U9"/>
<organism evidence="10 11">
    <name type="scientific">Candidatus Electrothrix aarhusensis</name>
    <dbReference type="NCBI Taxonomy" id="1859131"/>
    <lineage>
        <taxon>Bacteria</taxon>
        <taxon>Pseudomonadati</taxon>
        <taxon>Thermodesulfobacteriota</taxon>
        <taxon>Desulfobulbia</taxon>
        <taxon>Desulfobulbales</taxon>
        <taxon>Desulfobulbaceae</taxon>
        <taxon>Candidatus Electrothrix</taxon>
    </lineage>
</organism>
<dbReference type="EMBL" id="MTKO01000044">
    <property type="protein sequence ID" value="RWX47004.1"/>
    <property type="molecule type" value="Genomic_DNA"/>
</dbReference>
<dbReference type="HAMAP" id="MF_00966">
    <property type="entry name" value="G6PD"/>
    <property type="match status" value="1"/>
</dbReference>
<keyword evidence="11" id="KW-1185">Reference proteome</keyword>
<comment type="function">
    <text evidence="7">Catalyzes the oxidation of glucose 6-phosphate to 6-phosphogluconolactone.</text>
</comment>
<evidence type="ECO:0000256" key="1">
    <source>
        <dbReference type="ARBA" id="ARBA00004937"/>
    </source>
</evidence>
<gene>
    <name evidence="7" type="primary">zwf</name>
    <name evidence="10" type="ORF">H206_03106</name>
</gene>
<dbReference type="Pfam" id="PF02781">
    <property type="entry name" value="G6PD_C"/>
    <property type="match status" value="1"/>
</dbReference>
<comment type="catalytic activity">
    <reaction evidence="7">
        <text>D-glucose 6-phosphate + NADP(+) = 6-phospho-D-glucono-1,5-lactone + NADPH + H(+)</text>
        <dbReference type="Rhea" id="RHEA:15841"/>
        <dbReference type="ChEBI" id="CHEBI:15378"/>
        <dbReference type="ChEBI" id="CHEBI:57783"/>
        <dbReference type="ChEBI" id="CHEBI:57955"/>
        <dbReference type="ChEBI" id="CHEBI:58349"/>
        <dbReference type="ChEBI" id="CHEBI:61548"/>
        <dbReference type="EC" id="1.1.1.49"/>
    </reaction>
</comment>
<dbReference type="Gene3D" id="3.30.360.10">
    <property type="entry name" value="Dihydrodipicolinate Reductase, domain 2"/>
    <property type="match status" value="1"/>
</dbReference>
<evidence type="ECO:0000256" key="2">
    <source>
        <dbReference type="ARBA" id="ARBA00009975"/>
    </source>
</evidence>
<comment type="similarity">
    <text evidence="2 7">Belongs to the glucose-6-phosphate dehydrogenase family.</text>
</comment>
<dbReference type="InterPro" id="IPR036291">
    <property type="entry name" value="NAD(P)-bd_dom_sf"/>
</dbReference>
<evidence type="ECO:0000313" key="10">
    <source>
        <dbReference type="EMBL" id="RWX47004.1"/>
    </source>
</evidence>
<dbReference type="InterPro" id="IPR001282">
    <property type="entry name" value="G6P_DH"/>
</dbReference>
<evidence type="ECO:0000259" key="8">
    <source>
        <dbReference type="Pfam" id="PF00479"/>
    </source>
</evidence>
<dbReference type="SUPFAM" id="SSF55347">
    <property type="entry name" value="Glyceraldehyde-3-phosphate dehydrogenase-like, C-terminal domain"/>
    <property type="match status" value="1"/>
</dbReference>
<dbReference type="Pfam" id="PF00479">
    <property type="entry name" value="G6PD_N"/>
    <property type="match status" value="1"/>
</dbReference>
<dbReference type="PIRSF" id="PIRSF000110">
    <property type="entry name" value="G6PD"/>
    <property type="match status" value="1"/>
</dbReference>
<keyword evidence="6 7" id="KW-0119">Carbohydrate metabolism</keyword>
<comment type="pathway">
    <text evidence="1 7">Carbohydrate degradation; pentose phosphate pathway; D-ribulose 5-phosphate from D-glucose 6-phosphate (oxidative stage): step 1/3.</text>
</comment>
<dbReference type="PROSITE" id="PS00069">
    <property type="entry name" value="G6P_DEHYDROGENASE"/>
    <property type="match status" value="1"/>
</dbReference>
<dbReference type="EC" id="1.1.1.49" evidence="7"/>
<dbReference type="GO" id="GO:0006006">
    <property type="term" value="P:glucose metabolic process"/>
    <property type="evidence" value="ECO:0007669"/>
    <property type="project" value="UniProtKB-KW"/>
</dbReference>
<feature type="binding site" evidence="7">
    <location>
        <position position="177"/>
    </location>
    <ligand>
        <name>substrate</name>
    </ligand>
</feature>
<reference evidence="10 11" key="1">
    <citation type="submission" date="2017-01" db="EMBL/GenBank/DDBJ databases">
        <title>The cable genome- insights into the physiology and evolution of filamentous bacteria capable of sulfide oxidation via long distance electron transfer.</title>
        <authorList>
            <person name="Schreiber L."/>
            <person name="Bjerg J.T."/>
            <person name="Boggild A."/>
            <person name="Van De Vossenberg J."/>
            <person name="Meysman F."/>
            <person name="Nielsen L.P."/>
            <person name="Schramm A."/>
            <person name="Kjeldsen K.U."/>
        </authorList>
    </citation>
    <scope>NUCLEOTIDE SEQUENCE [LARGE SCALE GENOMIC DNA]</scope>
    <source>
        <strain evidence="10">MCF</strain>
    </source>
</reference>
<evidence type="ECO:0000313" key="11">
    <source>
        <dbReference type="Proteomes" id="UP000287853"/>
    </source>
</evidence>
<proteinExistence type="inferred from homology"/>
<name>A0A3S3R8U9_9BACT</name>
<feature type="binding site" evidence="7">
    <location>
        <position position="46"/>
    </location>
    <ligand>
        <name>NADP(+)</name>
        <dbReference type="ChEBI" id="CHEBI:58349"/>
    </ligand>
</feature>
<evidence type="ECO:0000256" key="3">
    <source>
        <dbReference type="ARBA" id="ARBA00022526"/>
    </source>
</evidence>
<dbReference type="InterPro" id="IPR022674">
    <property type="entry name" value="G6P_DH_NAD-bd"/>
</dbReference>
<feature type="binding site" evidence="7">
    <location>
        <position position="173"/>
    </location>
    <ligand>
        <name>substrate</name>
    </ligand>
</feature>
<dbReference type="GO" id="GO:0009051">
    <property type="term" value="P:pentose-phosphate shunt, oxidative branch"/>
    <property type="evidence" value="ECO:0007669"/>
    <property type="project" value="TreeGrafter"/>
</dbReference>
<keyword evidence="4 7" id="KW-0521">NADP</keyword>
<protein>
    <recommendedName>
        <fullName evidence="7">Glucose-6-phosphate 1-dehydrogenase</fullName>
        <shortName evidence="7">G6PD</shortName>
        <ecNumber evidence="7">1.1.1.49</ecNumber>
    </recommendedName>
</protein>
<dbReference type="NCBIfam" id="TIGR00871">
    <property type="entry name" value="zwf"/>
    <property type="match status" value="1"/>
</dbReference>
<evidence type="ECO:0000256" key="6">
    <source>
        <dbReference type="ARBA" id="ARBA00023277"/>
    </source>
</evidence>
<dbReference type="Proteomes" id="UP000287853">
    <property type="component" value="Unassembled WGS sequence"/>
</dbReference>
<evidence type="ECO:0000259" key="9">
    <source>
        <dbReference type="Pfam" id="PF02781"/>
    </source>
</evidence>
<comment type="caution">
    <text evidence="10">The sequence shown here is derived from an EMBL/GenBank/DDBJ whole genome shotgun (WGS) entry which is preliminary data.</text>
</comment>
<evidence type="ECO:0000256" key="7">
    <source>
        <dbReference type="HAMAP-Rule" id="MF_00966"/>
    </source>
</evidence>